<evidence type="ECO:0000256" key="2">
    <source>
        <dbReference type="RuleBase" id="RU364082"/>
    </source>
</evidence>
<comment type="caution">
    <text evidence="4">The sequence shown here is derived from an EMBL/GenBank/DDBJ whole genome shotgun (WGS) entry which is preliminary data.</text>
</comment>
<dbReference type="RefSeq" id="WP_246062870.1">
    <property type="nucleotide sequence ID" value="NZ_JARLKN010000067.1"/>
</dbReference>
<reference evidence="4" key="1">
    <citation type="submission" date="2023-07" db="EMBL/GenBank/DDBJ databases">
        <authorList>
            <person name="Aktuganov G."/>
            <person name="Boyko T."/>
            <person name="Delegan Y."/>
            <person name="Galimzianova N."/>
            <person name="Gilvanova E."/>
            <person name="Korobov V."/>
            <person name="Kuzmina L."/>
            <person name="Melentiev A."/>
            <person name="Milman P."/>
            <person name="Ryabova A."/>
            <person name="Stupak E."/>
            <person name="Yasakov T."/>
            <person name="Zharikova N."/>
            <person name="Zhurenko E."/>
        </authorList>
    </citation>
    <scope>NUCLEOTIDE SEQUENCE</scope>
    <source>
        <strain evidence="4">IB-739</strain>
    </source>
</reference>
<dbReference type="Pfam" id="PF04321">
    <property type="entry name" value="RmlD_sub_bind"/>
    <property type="match status" value="1"/>
</dbReference>
<evidence type="ECO:0000256" key="1">
    <source>
        <dbReference type="ARBA" id="ARBA00010944"/>
    </source>
</evidence>
<proteinExistence type="inferred from homology"/>
<comment type="function">
    <text evidence="2">Catalyzes the reduction of dTDP-6-deoxy-L-lyxo-4-hexulose to yield dTDP-L-rhamnose.</text>
</comment>
<gene>
    <name evidence="4" type="ORF">Q3C12_03310</name>
</gene>
<dbReference type="InterPro" id="IPR005913">
    <property type="entry name" value="dTDP_dehydrorham_reduct"/>
</dbReference>
<dbReference type="EMBL" id="JAUMKJ010000003">
    <property type="protein sequence ID" value="MDO3676017.1"/>
    <property type="molecule type" value="Genomic_DNA"/>
</dbReference>
<protein>
    <recommendedName>
        <fullName evidence="2">dTDP-4-dehydrorhamnose reductase</fullName>
        <ecNumber evidence="2">1.1.1.133</ecNumber>
    </recommendedName>
</protein>
<organism evidence="4 5">
    <name type="scientific">Paenibacillus ehimensis</name>
    <dbReference type="NCBI Taxonomy" id="79264"/>
    <lineage>
        <taxon>Bacteria</taxon>
        <taxon>Bacillati</taxon>
        <taxon>Bacillota</taxon>
        <taxon>Bacilli</taxon>
        <taxon>Bacillales</taxon>
        <taxon>Paenibacillaceae</taxon>
        <taxon>Paenibacillus</taxon>
    </lineage>
</organism>
<dbReference type="CDD" id="cd05254">
    <property type="entry name" value="dTDP_HR_like_SDR_e"/>
    <property type="match status" value="1"/>
</dbReference>
<dbReference type="InterPro" id="IPR029903">
    <property type="entry name" value="RmlD-like-bd"/>
</dbReference>
<evidence type="ECO:0000313" key="5">
    <source>
        <dbReference type="Proteomes" id="UP001168883"/>
    </source>
</evidence>
<dbReference type="Gene3D" id="3.40.50.720">
    <property type="entry name" value="NAD(P)-binding Rossmann-like Domain"/>
    <property type="match status" value="1"/>
</dbReference>
<keyword evidence="2" id="KW-0560">Oxidoreductase</keyword>
<dbReference type="InterPro" id="IPR036291">
    <property type="entry name" value="NAD(P)-bd_dom_sf"/>
</dbReference>
<dbReference type="SUPFAM" id="SSF51735">
    <property type="entry name" value="NAD(P)-binding Rossmann-fold domains"/>
    <property type="match status" value="1"/>
</dbReference>
<keyword evidence="5" id="KW-1185">Reference proteome</keyword>
<dbReference type="PANTHER" id="PTHR10491">
    <property type="entry name" value="DTDP-4-DEHYDRORHAMNOSE REDUCTASE"/>
    <property type="match status" value="1"/>
</dbReference>
<feature type="domain" description="RmlD-like substrate binding" evidence="3">
    <location>
        <begin position="18"/>
        <end position="270"/>
    </location>
</feature>
<accession>A0ABT8V3L3</accession>
<dbReference type="Proteomes" id="UP001168883">
    <property type="component" value="Unassembled WGS sequence"/>
</dbReference>
<dbReference type="PANTHER" id="PTHR10491:SF4">
    <property type="entry name" value="METHIONINE ADENOSYLTRANSFERASE 2 SUBUNIT BETA"/>
    <property type="match status" value="1"/>
</dbReference>
<dbReference type="EC" id="1.1.1.133" evidence="2"/>
<keyword evidence="2" id="KW-0521">NADP</keyword>
<name>A0ABT8V3L3_9BACL</name>
<comment type="pathway">
    <text evidence="2">Carbohydrate biosynthesis; dTDP-L-rhamnose biosynthesis.</text>
</comment>
<comment type="similarity">
    <text evidence="1 2">Belongs to the dTDP-4-dehydrorhamnose reductase family.</text>
</comment>
<evidence type="ECO:0000313" key="4">
    <source>
        <dbReference type="EMBL" id="MDO3676017.1"/>
    </source>
</evidence>
<evidence type="ECO:0000259" key="3">
    <source>
        <dbReference type="Pfam" id="PF04321"/>
    </source>
</evidence>
<sequence length="304" mass="34607">MVRHRDEERRPYGRHEPMKVLVIGGDGMAGHMLLRYLAARTSYEVFYTTEQEKTDCRRPWPLPGAGLRLDASDSVMVDKLVEAVRPDLIVNALGIMYDAARQRELEAVRINGLLPHQLAELADRLAARLIQISTDSVFLGDRGCYEERHVPDGTTAYARTKALGEVVRAPHLTIRTSLIGPELQEEGGGLLPWFLRQQGEIRGFVRVPWNGVTTLELARFIHYAAERGDRLSGIVHLTAGETVSKYELLERMKRIFEKRDVRIRPDDTVALDRTLRSTRPELDFAVPGYDHMLEELREWMEAAP</sequence>